<keyword evidence="1" id="KW-0808">Transferase</keyword>
<sequence>MSGEREERDYLKRLPKADGATVRRLREEHDRRQLLPKKGFLRFRKPWQAICGLPVASHCDFSGDSVLIGRPEEIDAEQRHTLHRALRAFMPWRKGPFSLFGIEIDAEWQSFRKWQRLLPALPELAGRVVADIGCNNGYYMFKMLPHRPALVVGFEPMLQHLYCFKALRHLAGCRELEIEPLGVEQITLYPQSFDVIFLMGVIYHRPSPLTVLREVFAALKPGGTLILESLAIPGEDPVALCPAATYAKAPGVYFIPTVACLLNWLQRAKFKQVELVSNQAMDPTEQRRTPWMTFESYADFIDPLNPARTIEGYPAPLRVILKAS</sequence>
<organism evidence="3">
    <name type="scientific">Desulfurivibrio alkaliphilus</name>
    <dbReference type="NCBI Taxonomy" id="427923"/>
    <lineage>
        <taxon>Bacteria</taxon>
        <taxon>Pseudomonadati</taxon>
        <taxon>Thermodesulfobacteriota</taxon>
        <taxon>Desulfobulbia</taxon>
        <taxon>Desulfobulbales</taxon>
        <taxon>Desulfobulbaceae</taxon>
        <taxon>Desulfurivibrio</taxon>
    </lineage>
</organism>
<comment type="caution">
    <text evidence="3">The sequence shown here is derived from an EMBL/GenBank/DDBJ whole genome shotgun (WGS) entry which is preliminary data.</text>
</comment>
<evidence type="ECO:0000313" key="3">
    <source>
        <dbReference type="EMBL" id="HET97308.1"/>
    </source>
</evidence>
<dbReference type="SUPFAM" id="SSF53335">
    <property type="entry name" value="S-adenosyl-L-methionine-dependent methyltransferases"/>
    <property type="match status" value="1"/>
</dbReference>
<name>A0A7C2TGC2_9BACT</name>
<dbReference type="InterPro" id="IPR010017">
    <property type="entry name" value="CmoB"/>
</dbReference>
<dbReference type="GO" id="GO:0016765">
    <property type="term" value="F:transferase activity, transferring alkyl or aryl (other than methyl) groups"/>
    <property type="evidence" value="ECO:0007669"/>
    <property type="project" value="InterPro"/>
</dbReference>
<gene>
    <name evidence="3" type="primary">cmoB</name>
    <name evidence="3" type="ORF">ENN98_01120</name>
</gene>
<accession>A0A7C2TGC2</accession>
<dbReference type="NCBIfam" id="NF011650">
    <property type="entry name" value="PRK15068.1"/>
    <property type="match status" value="1"/>
</dbReference>
<reference evidence="3" key="1">
    <citation type="journal article" date="2020" name="mSystems">
        <title>Genome- and Community-Level Interaction Insights into Carbon Utilization and Element Cycling Functions of Hydrothermarchaeota in Hydrothermal Sediment.</title>
        <authorList>
            <person name="Zhou Z."/>
            <person name="Liu Y."/>
            <person name="Xu W."/>
            <person name="Pan J."/>
            <person name="Luo Z.H."/>
            <person name="Li M."/>
        </authorList>
    </citation>
    <scope>NUCLEOTIDE SEQUENCE [LARGE SCALE GENOMIC DNA]</scope>
    <source>
        <strain evidence="3">SpSt-1224</strain>
    </source>
</reference>
<dbReference type="NCBIfam" id="TIGR00452">
    <property type="entry name" value="tRNA 5-methoxyuridine(34)/uridine 5-oxyacetic acid(34) synthase CmoB"/>
    <property type="match status" value="1"/>
</dbReference>
<keyword evidence="2" id="KW-0819">tRNA processing</keyword>
<dbReference type="GO" id="GO:0002098">
    <property type="term" value="P:tRNA wobble uridine modification"/>
    <property type="evidence" value="ECO:0007669"/>
    <property type="project" value="InterPro"/>
</dbReference>
<dbReference type="HAMAP" id="MF_01590">
    <property type="entry name" value="tRNA_carboxymethyltr_CmoB"/>
    <property type="match status" value="1"/>
</dbReference>
<proteinExistence type="inferred from homology"/>
<dbReference type="Pfam" id="PF08003">
    <property type="entry name" value="Methyltransf_9"/>
    <property type="match status" value="1"/>
</dbReference>
<dbReference type="Proteomes" id="UP000885986">
    <property type="component" value="Unassembled WGS sequence"/>
</dbReference>
<dbReference type="InterPro" id="IPR027555">
    <property type="entry name" value="Mo5U34_MeTrfas-like"/>
</dbReference>
<dbReference type="Gene3D" id="3.40.50.150">
    <property type="entry name" value="Vaccinia Virus protein VP39"/>
    <property type="match status" value="1"/>
</dbReference>
<dbReference type="InterPro" id="IPR029063">
    <property type="entry name" value="SAM-dependent_MTases_sf"/>
</dbReference>
<protein>
    <submittedName>
        <fullName evidence="3">tRNA 5-methoxyuridine(34)/uridine 5-oxyacetic acid(34) synthase CmoB</fullName>
    </submittedName>
</protein>
<evidence type="ECO:0000256" key="1">
    <source>
        <dbReference type="ARBA" id="ARBA00022679"/>
    </source>
</evidence>
<evidence type="ECO:0000256" key="2">
    <source>
        <dbReference type="ARBA" id="ARBA00022694"/>
    </source>
</evidence>
<dbReference type="EMBL" id="DSDS01000025">
    <property type="protein sequence ID" value="HET97308.1"/>
    <property type="molecule type" value="Genomic_DNA"/>
</dbReference>
<dbReference type="AlphaFoldDB" id="A0A7C2TGC2"/>
<dbReference type="CDD" id="cd02440">
    <property type="entry name" value="AdoMet_MTases"/>
    <property type="match status" value="1"/>
</dbReference>